<dbReference type="EMBL" id="UGHV01000001">
    <property type="protein sequence ID" value="STO97276.1"/>
    <property type="molecule type" value="Genomic_DNA"/>
</dbReference>
<evidence type="ECO:0000313" key="3">
    <source>
        <dbReference type="Proteomes" id="UP000254841"/>
    </source>
</evidence>
<dbReference type="InterPro" id="IPR036145">
    <property type="entry name" value="MinC_C_sf"/>
</dbReference>
<dbReference type="AlphaFoldDB" id="A0A377J625"/>
<dbReference type="OrthoDB" id="5323841at2"/>
<proteinExistence type="predicted"/>
<evidence type="ECO:0000313" key="2">
    <source>
        <dbReference type="EMBL" id="STO97276.1"/>
    </source>
</evidence>
<dbReference type="Pfam" id="PF03775">
    <property type="entry name" value="MinC_C"/>
    <property type="match status" value="1"/>
</dbReference>
<feature type="domain" description="Septum formation inhibitor MinC C-terminal" evidence="1">
    <location>
        <begin position="106"/>
        <end position="148"/>
    </location>
</feature>
<accession>A0A377J625</accession>
<reference evidence="2 3" key="1">
    <citation type="submission" date="2018-06" db="EMBL/GenBank/DDBJ databases">
        <authorList>
            <consortium name="Pathogen Informatics"/>
            <person name="Doyle S."/>
        </authorList>
    </citation>
    <scope>NUCLEOTIDE SEQUENCE [LARGE SCALE GENOMIC DNA]</scope>
    <source>
        <strain evidence="2 3">NCTC12410</strain>
    </source>
</reference>
<evidence type="ECO:0000259" key="1">
    <source>
        <dbReference type="Pfam" id="PF03775"/>
    </source>
</evidence>
<protein>
    <submittedName>
        <fullName evidence="2">Probable septum site-determining protein minC</fullName>
    </submittedName>
</protein>
<organism evidence="2 3">
    <name type="scientific">Helicobacter canis</name>
    <dbReference type="NCBI Taxonomy" id="29419"/>
    <lineage>
        <taxon>Bacteria</taxon>
        <taxon>Pseudomonadati</taxon>
        <taxon>Campylobacterota</taxon>
        <taxon>Epsilonproteobacteria</taxon>
        <taxon>Campylobacterales</taxon>
        <taxon>Helicobacteraceae</taxon>
        <taxon>Helicobacter</taxon>
    </lineage>
</organism>
<gene>
    <name evidence="2" type="ORF">NCTC12410_01101</name>
</gene>
<dbReference type="Proteomes" id="UP000254841">
    <property type="component" value="Unassembled WGS sequence"/>
</dbReference>
<dbReference type="GO" id="GO:0000902">
    <property type="term" value="P:cell morphogenesis"/>
    <property type="evidence" value="ECO:0007669"/>
    <property type="project" value="InterPro"/>
</dbReference>
<sequence length="202" mass="22198">MMKTRQHRAQILSFTDGDHQEWSAFIKKNATLLQSFILHFSAPIDTGMQELCQSYGLLYTIGTLPSKPSLESIQALNSTPPKQEAKIEEAKISQSSPQKQSHTLIHKIRSGEEMTLDDNAIILGDIAHGANIYAKQSVVIFGDCAGVLRVDGGFFIVRNLTSGHIVFCDSILPEAIVAKINANSHLKIIIKNSDTIAVKEIL</sequence>
<dbReference type="Gene3D" id="2.160.20.70">
    <property type="match status" value="1"/>
</dbReference>
<name>A0A377J625_9HELI</name>
<dbReference type="InterPro" id="IPR016098">
    <property type="entry name" value="CAP/MinC_C"/>
</dbReference>
<dbReference type="SUPFAM" id="SSF63848">
    <property type="entry name" value="Cell-division inhibitor MinC, C-terminal domain"/>
    <property type="match status" value="1"/>
</dbReference>
<dbReference type="InterPro" id="IPR005526">
    <property type="entry name" value="Septum_form_inhib_MinC_C"/>
</dbReference>